<evidence type="ECO:0000259" key="6">
    <source>
        <dbReference type="PROSITE" id="PS00715"/>
    </source>
</evidence>
<dbReference type="Pfam" id="PF04542">
    <property type="entry name" value="Sigma70_r2"/>
    <property type="match status" value="1"/>
</dbReference>
<keyword evidence="3" id="KW-0731">Sigma factor</keyword>
<gene>
    <name evidence="7" type="ORF">G4B88_025647</name>
</gene>
<dbReference type="InterPro" id="IPR013324">
    <property type="entry name" value="RNA_pol_sigma_r3/r4-like"/>
</dbReference>
<dbReference type="InterPro" id="IPR013325">
    <property type="entry name" value="RNA_pol_sigma_r2"/>
</dbReference>
<dbReference type="OrthoDB" id="206108at2759"/>
<feature type="domain" description="RNA polymerase sigma-70" evidence="6">
    <location>
        <begin position="199"/>
        <end position="212"/>
    </location>
</feature>
<dbReference type="InterPro" id="IPR007627">
    <property type="entry name" value="RNA_pol_sigma70_r2"/>
</dbReference>
<dbReference type="PANTHER" id="PTHR30603">
    <property type="entry name" value="RNA POLYMERASE SIGMA FACTOR RPO"/>
    <property type="match status" value="1"/>
</dbReference>
<accession>A0A7J6F4C0</accession>
<evidence type="ECO:0000256" key="3">
    <source>
        <dbReference type="ARBA" id="ARBA00023082"/>
    </source>
</evidence>
<dbReference type="GO" id="GO:0006352">
    <property type="term" value="P:DNA-templated transcription initiation"/>
    <property type="evidence" value="ECO:0007669"/>
    <property type="project" value="InterPro"/>
</dbReference>
<dbReference type="NCBIfam" id="TIGR02937">
    <property type="entry name" value="sigma70-ECF"/>
    <property type="match status" value="1"/>
</dbReference>
<keyword evidence="4" id="KW-0238">DNA-binding</keyword>
<dbReference type="GO" id="GO:0003677">
    <property type="term" value="F:DNA binding"/>
    <property type="evidence" value="ECO:0007669"/>
    <property type="project" value="UniProtKB-KW"/>
</dbReference>
<dbReference type="GO" id="GO:0071482">
    <property type="term" value="P:cellular response to light stimulus"/>
    <property type="evidence" value="ECO:0007669"/>
    <property type="project" value="UniProtKB-ARBA"/>
</dbReference>
<dbReference type="Proteomes" id="UP000583929">
    <property type="component" value="Unassembled WGS sequence"/>
</dbReference>
<dbReference type="PANTHER" id="PTHR30603:SF47">
    <property type="entry name" value="RNA POLYMERASE SIGMA FACTOR SIGD, CHLOROPLASTIC"/>
    <property type="match status" value="1"/>
</dbReference>
<name>A0A7J6F4C0_CANSA</name>
<dbReference type="InterPro" id="IPR007624">
    <property type="entry name" value="RNA_pol_sigma70_r3"/>
</dbReference>
<sequence length="409" mass="46261">MAIINTSLCSSPNHSSHLPTLSLSTIQPSKFGLNLVSNEAVVVAAAAEAVTLARAAAQAAREAVDEVGGGGDMIWSWNANANSNKLVTWRKRSKSLRKEKSDENLKNSTGFLSSREEAEYCFILKEGAKLEVARQRLKNDKDHEPTSQELAKAMKMEIKSIDKILCKERESQEKITRSYKRLVSSIASGYQGKGLTFQDLIQEGSIGLLRGAHKFDPHKGYKLSTYVYWWIRQAIIKAIQKKSRMVKLPGNKCAMIAKITEANNVLNRRLNRSPTYDEVAKELKLDVTTVRLVSQRNRPPISLDRAITDRGRMTLQEIMPGPEETIPEKMVKRELLKQEMKKLLETELSEREAHVLRLHFGLNGEYPKSFEEIGRVLKLSRERARQINGIAFTKLQKSSLVKNMRLFIE</sequence>
<dbReference type="InterPro" id="IPR000943">
    <property type="entry name" value="RNA_pol_sigma70"/>
</dbReference>
<dbReference type="InterPro" id="IPR050239">
    <property type="entry name" value="Sigma-70_RNA_pol_init_factors"/>
</dbReference>
<evidence type="ECO:0000256" key="4">
    <source>
        <dbReference type="ARBA" id="ARBA00023125"/>
    </source>
</evidence>
<keyword evidence="8" id="KW-1185">Reference proteome</keyword>
<keyword evidence="5" id="KW-0804">Transcription</keyword>
<reference evidence="7 8" key="1">
    <citation type="journal article" date="2020" name="bioRxiv">
        <title>Sequence and annotation of 42 cannabis genomes reveals extensive copy number variation in cannabinoid synthesis and pathogen resistance genes.</title>
        <authorList>
            <person name="Mckernan K.J."/>
            <person name="Helbert Y."/>
            <person name="Kane L.T."/>
            <person name="Ebling H."/>
            <person name="Zhang L."/>
            <person name="Liu B."/>
            <person name="Eaton Z."/>
            <person name="Mclaughlin S."/>
            <person name="Kingan S."/>
            <person name="Baybayan P."/>
            <person name="Concepcion G."/>
            <person name="Jordan M."/>
            <person name="Riva A."/>
            <person name="Barbazuk W."/>
            <person name="Harkins T."/>
        </authorList>
    </citation>
    <scope>NUCLEOTIDE SEQUENCE [LARGE SCALE GENOMIC DNA]</scope>
    <source>
        <strain evidence="8">cv. Jamaican Lion 4</strain>
        <tissue evidence="7">Leaf</tissue>
    </source>
</reference>
<dbReference type="Pfam" id="PF04539">
    <property type="entry name" value="Sigma70_r3"/>
    <property type="match status" value="1"/>
</dbReference>
<dbReference type="AlphaFoldDB" id="A0A7J6F4C0"/>
<dbReference type="SUPFAM" id="SSF88659">
    <property type="entry name" value="Sigma3 and sigma4 domains of RNA polymerase sigma factors"/>
    <property type="match status" value="2"/>
</dbReference>
<dbReference type="PRINTS" id="PR00046">
    <property type="entry name" value="SIGMA70FCT"/>
</dbReference>
<dbReference type="InterPro" id="IPR036388">
    <property type="entry name" value="WH-like_DNA-bd_sf"/>
</dbReference>
<keyword evidence="2" id="KW-0805">Transcription regulation</keyword>
<dbReference type="EMBL" id="JAATIQ010000272">
    <property type="protein sequence ID" value="KAF4365468.1"/>
    <property type="molecule type" value="Genomic_DNA"/>
</dbReference>
<evidence type="ECO:0000313" key="7">
    <source>
        <dbReference type="EMBL" id="KAF4365468.1"/>
    </source>
</evidence>
<dbReference type="InterPro" id="IPR014284">
    <property type="entry name" value="RNA_pol_sigma-70_dom"/>
</dbReference>
<dbReference type="SUPFAM" id="SSF88946">
    <property type="entry name" value="Sigma2 domain of RNA polymerase sigma factors"/>
    <property type="match status" value="1"/>
</dbReference>
<dbReference type="InterPro" id="IPR007630">
    <property type="entry name" value="RNA_pol_sigma70_r4"/>
</dbReference>
<dbReference type="Pfam" id="PF04545">
    <property type="entry name" value="Sigma70_r4"/>
    <property type="match status" value="1"/>
</dbReference>
<organism evidence="7 8">
    <name type="scientific">Cannabis sativa</name>
    <name type="common">Hemp</name>
    <name type="synonym">Marijuana</name>
    <dbReference type="NCBI Taxonomy" id="3483"/>
    <lineage>
        <taxon>Eukaryota</taxon>
        <taxon>Viridiplantae</taxon>
        <taxon>Streptophyta</taxon>
        <taxon>Embryophyta</taxon>
        <taxon>Tracheophyta</taxon>
        <taxon>Spermatophyta</taxon>
        <taxon>Magnoliopsida</taxon>
        <taxon>eudicotyledons</taxon>
        <taxon>Gunneridae</taxon>
        <taxon>Pentapetalae</taxon>
        <taxon>rosids</taxon>
        <taxon>fabids</taxon>
        <taxon>Rosales</taxon>
        <taxon>Cannabaceae</taxon>
        <taxon>Cannabis</taxon>
    </lineage>
</organism>
<dbReference type="Gene3D" id="1.10.10.10">
    <property type="entry name" value="Winged helix-like DNA-binding domain superfamily/Winged helix DNA-binding domain"/>
    <property type="match status" value="2"/>
</dbReference>
<comment type="caution">
    <text evidence="7">The sequence shown here is derived from an EMBL/GenBank/DDBJ whole genome shotgun (WGS) entry which is preliminary data.</text>
</comment>
<evidence type="ECO:0000313" key="8">
    <source>
        <dbReference type="Proteomes" id="UP000583929"/>
    </source>
</evidence>
<evidence type="ECO:0000256" key="5">
    <source>
        <dbReference type="ARBA" id="ARBA00023163"/>
    </source>
</evidence>
<dbReference type="Gene3D" id="1.20.120.1810">
    <property type="match status" value="1"/>
</dbReference>
<comment type="similarity">
    <text evidence="1">Belongs to the sigma-70 factor family.</text>
</comment>
<evidence type="ECO:0000256" key="1">
    <source>
        <dbReference type="ARBA" id="ARBA00007788"/>
    </source>
</evidence>
<protein>
    <recommendedName>
        <fullName evidence="6">RNA polymerase sigma-70 domain-containing protein</fullName>
    </recommendedName>
</protein>
<dbReference type="GO" id="GO:0016987">
    <property type="term" value="F:sigma factor activity"/>
    <property type="evidence" value="ECO:0007669"/>
    <property type="project" value="UniProtKB-KW"/>
</dbReference>
<evidence type="ECO:0000256" key="2">
    <source>
        <dbReference type="ARBA" id="ARBA00023015"/>
    </source>
</evidence>
<dbReference type="PROSITE" id="PS00715">
    <property type="entry name" value="SIGMA70_1"/>
    <property type="match status" value="1"/>
</dbReference>
<proteinExistence type="inferred from homology"/>